<sequence length="601" mass="63803">MPALIRGVVGTSVHGVSGPADAPAVQAGDVLLAFHSSDAGSSSGMGRPQGGTTWQPLYQLPGGAWAGTKVWGKVAGSSEPAEYTISQNANADGVVIIAAIRGATLNDITIVAGDATTPEATPATASGVDLRYGAGVPFVGADVTWSASGGYTVTQRQSTVWTSACLATRTYSSSADRPSVELEPSTSLHVSHGLTVLVASTPAPTVPETPTYPAWAPSRGSAPYQYVFRRMLDRSYLGHLDLTDVSFDKRIGQAGSFSATIPIPSREDGDQVAEIIPRDDSYLDRGPGVISCEIYREGECWGEYWITSATPSRSERGTPSISLSGSTLDAYLGQVEIQDDLSWADLDQVAIARALLTDLQSQAHANLGLVLQTGTAGVLRSREYLASEQVTYGQRLAELAQQDGGFEWMINLEVVDGVLQRRWVWGYPKLGVQDPPPHLFVDSPHGGDVLSWSEQIDALRGATRWRASGSGTGGDASSGSTTLVSDVHEAAAHLAAGWPRIDRTVSYSDESDPDTLEAYAAWWAAAAPGSVRVDQVSVTFGANPSLTPNLLGDAARIFFDNEWHLPHWRTRRVIGLGITPVSRESGKEEAQLVLEGRESDA</sequence>
<evidence type="ECO:0000313" key="1">
    <source>
        <dbReference type="EMBL" id="MFC3986427.1"/>
    </source>
</evidence>
<accession>A0ABV8FCJ7</accession>
<proteinExistence type="predicted"/>
<organism evidence="1 2">
    <name type="scientific">Streptosporangium jomthongense</name>
    <dbReference type="NCBI Taxonomy" id="1193683"/>
    <lineage>
        <taxon>Bacteria</taxon>
        <taxon>Bacillati</taxon>
        <taxon>Actinomycetota</taxon>
        <taxon>Actinomycetes</taxon>
        <taxon>Streptosporangiales</taxon>
        <taxon>Streptosporangiaceae</taxon>
        <taxon>Streptosporangium</taxon>
    </lineage>
</organism>
<name>A0ABV8FCJ7_9ACTN</name>
<reference evidence="2" key="1">
    <citation type="journal article" date="2019" name="Int. J. Syst. Evol. Microbiol.">
        <title>The Global Catalogue of Microorganisms (GCM) 10K type strain sequencing project: providing services to taxonomists for standard genome sequencing and annotation.</title>
        <authorList>
            <consortium name="The Broad Institute Genomics Platform"/>
            <consortium name="The Broad Institute Genome Sequencing Center for Infectious Disease"/>
            <person name="Wu L."/>
            <person name="Ma J."/>
        </authorList>
    </citation>
    <scope>NUCLEOTIDE SEQUENCE [LARGE SCALE GENOMIC DNA]</scope>
    <source>
        <strain evidence="2">TBRC 7912</strain>
    </source>
</reference>
<protein>
    <recommendedName>
        <fullName evidence="3">Minor tail protein</fullName>
    </recommendedName>
</protein>
<comment type="caution">
    <text evidence="1">The sequence shown here is derived from an EMBL/GenBank/DDBJ whole genome shotgun (WGS) entry which is preliminary data.</text>
</comment>
<gene>
    <name evidence="1" type="ORF">ACFOYY_40290</name>
</gene>
<dbReference type="EMBL" id="JBHSBC010000056">
    <property type="protein sequence ID" value="MFC3986427.1"/>
    <property type="molecule type" value="Genomic_DNA"/>
</dbReference>
<keyword evidence="2" id="KW-1185">Reference proteome</keyword>
<evidence type="ECO:0000313" key="2">
    <source>
        <dbReference type="Proteomes" id="UP001595698"/>
    </source>
</evidence>
<dbReference type="Proteomes" id="UP001595698">
    <property type="component" value="Unassembled WGS sequence"/>
</dbReference>
<evidence type="ECO:0008006" key="3">
    <source>
        <dbReference type="Google" id="ProtNLM"/>
    </source>
</evidence>
<dbReference type="RefSeq" id="WP_386196655.1">
    <property type="nucleotide sequence ID" value="NZ_JBHSBC010000056.1"/>
</dbReference>